<dbReference type="PRINTS" id="PR01415">
    <property type="entry name" value="ANKYRIN"/>
</dbReference>
<dbReference type="SMART" id="SM00248">
    <property type="entry name" value="ANK"/>
    <property type="match status" value="11"/>
</dbReference>
<name>A0A368GGL6_ANCCA</name>
<dbReference type="OrthoDB" id="1577640at2759"/>
<dbReference type="InterPro" id="IPR002110">
    <property type="entry name" value="Ankyrin_rpt"/>
</dbReference>
<dbReference type="SUPFAM" id="SSF48403">
    <property type="entry name" value="Ankyrin repeat"/>
    <property type="match status" value="1"/>
</dbReference>
<dbReference type="Pfam" id="PF12796">
    <property type="entry name" value="Ank_2"/>
    <property type="match status" value="4"/>
</dbReference>
<dbReference type="PANTHER" id="PTHR24166:SF48">
    <property type="entry name" value="PROTEIN VAPYRIN"/>
    <property type="match status" value="1"/>
</dbReference>
<dbReference type="PANTHER" id="PTHR24166">
    <property type="entry name" value="ROLLING PEBBLES, ISOFORM B"/>
    <property type="match status" value="1"/>
</dbReference>
<reference evidence="4 5" key="1">
    <citation type="submission" date="2014-10" db="EMBL/GenBank/DDBJ databases">
        <title>Draft genome of the hookworm Ancylostoma caninum.</title>
        <authorList>
            <person name="Mitreva M."/>
        </authorList>
    </citation>
    <scope>NUCLEOTIDE SEQUENCE [LARGE SCALE GENOMIC DNA]</scope>
    <source>
        <strain evidence="4 5">Baltimore</strain>
    </source>
</reference>
<keyword evidence="1" id="KW-0677">Repeat</keyword>
<dbReference type="EMBL" id="JOJR01000196">
    <property type="protein sequence ID" value="RCN42399.1"/>
    <property type="molecule type" value="Genomic_DNA"/>
</dbReference>
<evidence type="ECO:0000313" key="4">
    <source>
        <dbReference type="EMBL" id="RCN42399.1"/>
    </source>
</evidence>
<dbReference type="Pfam" id="PF13637">
    <property type="entry name" value="Ank_4"/>
    <property type="match status" value="1"/>
</dbReference>
<accession>A0A368GGL6</accession>
<dbReference type="InterPro" id="IPR036770">
    <property type="entry name" value="Ankyrin_rpt-contain_sf"/>
</dbReference>
<proteinExistence type="predicted"/>
<feature type="repeat" description="ANK" evidence="3">
    <location>
        <begin position="228"/>
        <end position="260"/>
    </location>
</feature>
<protein>
    <submittedName>
        <fullName evidence="4">Uncharacterized protein</fullName>
    </submittedName>
</protein>
<keyword evidence="5" id="KW-1185">Reference proteome</keyword>
<comment type="caution">
    <text evidence="4">The sequence shown here is derived from an EMBL/GenBank/DDBJ whole genome shotgun (WGS) entry which is preliminary data.</text>
</comment>
<feature type="repeat" description="ANK" evidence="3">
    <location>
        <begin position="127"/>
        <end position="159"/>
    </location>
</feature>
<keyword evidence="2 3" id="KW-0040">ANK repeat</keyword>
<dbReference type="PROSITE" id="PS50088">
    <property type="entry name" value="ANK_REPEAT"/>
    <property type="match status" value="3"/>
</dbReference>
<organism evidence="4 5">
    <name type="scientific">Ancylostoma caninum</name>
    <name type="common">Dog hookworm</name>
    <dbReference type="NCBI Taxonomy" id="29170"/>
    <lineage>
        <taxon>Eukaryota</taxon>
        <taxon>Metazoa</taxon>
        <taxon>Ecdysozoa</taxon>
        <taxon>Nematoda</taxon>
        <taxon>Chromadorea</taxon>
        <taxon>Rhabditida</taxon>
        <taxon>Rhabditina</taxon>
        <taxon>Rhabditomorpha</taxon>
        <taxon>Strongyloidea</taxon>
        <taxon>Ancylostomatidae</taxon>
        <taxon>Ancylostomatinae</taxon>
        <taxon>Ancylostoma</taxon>
    </lineage>
</organism>
<gene>
    <name evidence="4" type="ORF">ANCCAN_11644</name>
</gene>
<evidence type="ECO:0000256" key="3">
    <source>
        <dbReference type="PROSITE-ProRule" id="PRU00023"/>
    </source>
</evidence>
<dbReference type="InterPro" id="IPR050889">
    <property type="entry name" value="Dendritic_Spine_Reg/Scaffold"/>
</dbReference>
<dbReference type="PROSITE" id="PS50297">
    <property type="entry name" value="ANK_REP_REGION"/>
    <property type="match status" value="3"/>
</dbReference>
<dbReference type="PROSITE" id="PS50096">
    <property type="entry name" value="IQ"/>
    <property type="match status" value="1"/>
</dbReference>
<dbReference type="Gene3D" id="1.25.40.20">
    <property type="entry name" value="Ankyrin repeat-containing domain"/>
    <property type="match status" value="3"/>
</dbReference>
<dbReference type="STRING" id="29170.A0A368GGL6"/>
<evidence type="ECO:0000313" key="5">
    <source>
        <dbReference type="Proteomes" id="UP000252519"/>
    </source>
</evidence>
<evidence type="ECO:0000256" key="2">
    <source>
        <dbReference type="ARBA" id="ARBA00023043"/>
    </source>
</evidence>
<evidence type="ECO:0000256" key="1">
    <source>
        <dbReference type="ARBA" id="ARBA00022737"/>
    </source>
</evidence>
<feature type="repeat" description="ANK" evidence="3">
    <location>
        <begin position="345"/>
        <end position="377"/>
    </location>
</feature>
<dbReference type="AlphaFoldDB" id="A0A368GGL6"/>
<dbReference type="Proteomes" id="UP000252519">
    <property type="component" value="Unassembled WGS sequence"/>
</dbReference>
<sequence>MFIDAVSATDDVFGLAQDKRGRGPLHYAASKASVESVRLILDSQVLGLPVDAKDSCGLTPLMCAVGVPFAQGVDVCRLLARRKEMSVSARNRDGLSAEHHAAIANNLPVLKLFAEEMGKNVEVFDNENRTPLHYAAEQGHYEIVQLLLACGARSTTIDKYDASPAHYAAQFSVSCLDLILAKNNYVEIKDRENRSCLMWAVCAGNVEVIEYLVRKTSPDRQARERDKLDNTPLHLAAGRGHTDVVRFLVTAGANMNEKDAMDRTPVYWACFGGQAHTLYCMIKELGFEWRTVEKHRRVPITDALGQTPLHAAAFAGFTACINVLLNIEAEDDCLVSPLTGWKDKHGETALHVACARGKMDCVLALLKGGAAPNAVNDARKTCLQCAIDNKHSNIAEYLRSQGALVFVELSETAARVIQGWWRAILLRRRIRNMRL</sequence>